<reference evidence="9" key="2">
    <citation type="submission" date="2025-08" db="UniProtKB">
        <authorList>
            <consortium name="Ensembl"/>
        </authorList>
    </citation>
    <scope>IDENTIFICATION</scope>
</reference>
<comment type="function">
    <text evidence="6">May act as a scaffolding protein within caveolar membranes. Interacts directly with G-protein alpha subunits and can functionally regulate their activity.</text>
</comment>
<dbReference type="FunCoup" id="H2YT80">
    <property type="interactions" value="40"/>
</dbReference>
<organism evidence="9 10">
    <name type="scientific">Ciona savignyi</name>
    <name type="common">Pacific transparent sea squirt</name>
    <dbReference type="NCBI Taxonomy" id="51511"/>
    <lineage>
        <taxon>Eukaryota</taxon>
        <taxon>Metazoa</taxon>
        <taxon>Chordata</taxon>
        <taxon>Tunicata</taxon>
        <taxon>Ascidiacea</taxon>
        <taxon>Phlebobranchia</taxon>
        <taxon>Cionidae</taxon>
        <taxon>Ciona</taxon>
    </lineage>
</organism>
<evidence type="ECO:0000256" key="4">
    <source>
        <dbReference type="ARBA" id="ARBA00023034"/>
    </source>
</evidence>
<dbReference type="GeneTree" id="ENSGT00950000183006"/>
<dbReference type="InterPro" id="IPR001612">
    <property type="entry name" value="Caveolin"/>
</dbReference>
<proteinExistence type="inferred from homology"/>
<evidence type="ECO:0000256" key="3">
    <source>
        <dbReference type="ARBA" id="ARBA00022475"/>
    </source>
</evidence>
<dbReference type="GO" id="GO:0060090">
    <property type="term" value="F:molecular adaptor activity"/>
    <property type="evidence" value="ECO:0007669"/>
    <property type="project" value="TreeGrafter"/>
</dbReference>
<name>H2YT80_CIOSA</name>
<feature type="compositionally biased region" description="Basic residues" evidence="7">
    <location>
        <begin position="92"/>
        <end position="102"/>
    </location>
</feature>
<evidence type="ECO:0000256" key="1">
    <source>
        <dbReference type="ARBA" id="ARBA00004202"/>
    </source>
</evidence>
<evidence type="ECO:0000256" key="7">
    <source>
        <dbReference type="SAM" id="MobiDB-lite"/>
    </source>
</evidence>
<evidence type="ECO:0000313" key="10">
    <source>
        <dbReference type="Proteomes" id="UP000007875"/>
    </source>
</evidence>
<keyword evidence="4 6" id="KW-0333">Golgi apparatus</keyword>
<dbReference type="AlphaFoldDB" id="H2YT80"/>
<dbReference type="Pfam" id="PF01146">
    <property type="entry name" value="Caveolin"/>
    <property type="match status" value="1"/>
</dbReference>
<dbReference type="STRING" id="51511.ENSCSAVP00000008540"/>
<dbReference type="GO" id="GO:0000139">
    <property type="term" value="C:Golgi membrane"/>
    <property type="evidence" value="ECO:0007669"/>
    <property type="project" value="UniProtKB-SubCell"/>
</dbReference>
<dbReference type="PANTHER" id="PTHR10844:SF32">
    <property type="entry name" value="CAVEOLIN-3-LIKE"/>
    <property type="match status" value="1"/>
</dbReference>
<sequence>MSEHNEQKASDFEAQHEAADPGKSESVGGNSAPGTPASRRSASHDITKRYDSSDDDDLTKPSDDVKVPIDESEMDNVELDSMKEVKVEQPKPKKQKRFKKPKKRDDLDYDDRDPRNLQEAVKVNFADIIAEPSGAHSFNTVWGTSYKLYSVTKHWVYRIMSLLCGVPCALLWGVYFACLAFLSIWCIMPCIRSIGIKMNFIGQVWGLCIRTLLDPIFESVGLLLSRIRIVMSLRRD</sequence>
<keyword evidence="5 6" id="KW-0472">Membrane</keyword>
<comment type="similarity">
    <text evidence="2 6">Belongs to the caveolin family.</text>
</comment>
<keyword evidence="8" id="KW-1133">Transmembrane helix</keyword>
<dbReference type="OMA" id="NVFACVP"/>
<protein>
    <recommendedName>
        <fullName evidence="6">Caveolin</fullName>
    </recommendedName>
</protein>
<reference evidence="10" key="1">
    <citation type="submission" date="2003-08" db="EMBL/GenBank/DDBJ databases">
        <authorList>
            <person name="Birren B."/>
            <person name="Nusbaum C."/>
            <person name="Abebe A."/>
            <person name="Abouelleil A."/>
            <person name="Adekoya E."/>
            <person name="Ait-zahra M."/>
            <person name="Allen N."/>
            <person name="Allen T."/>
            <person name="An P."/>
            <person name="Anderson M."/>
            <person name="Anderson S."/>
            <person name="Arachchi H."/>
            <person name="Armbruster J."/>
            <person name="Bachantsang P."/>
            <person name="Baldwin J."/>
            <person name="Barry A."/>
            <person name="Bayul T."/>
            <person name="Blitshsteyn B."/>
            <person name="Bloom T."/>
            <person name="Blye J."/>
            <person name="Boguslavskiy L."/>
            <person name="Borowsky M."/>
            <person name="Boukhgalter B."/>
            <person name="Brunache A."/>
            <person name="Butler J."/>
            <person name="Calixte N."/>
            <person name="Calvo S."/>
            <person name="Camarata J."/>
            <person name="Campo K."/>
            <person name="Chang J."/>
            <person name="Cheshatsang Y."/>
            <person name="Citroen M."/>
            <person name="Collymore A."/>
            <person name="Considine T."/>
            <person name="Cook A."/>
            <person name="Cooke P."/>
            <person name="Corum B."/>
            <person name="Cuomo C."/>
            <person name="David R."/>
            <person name="Dawoe T."/>
            <person name="Degray S."/>
            <person name="Dodge S."/>
            <person name="Dooley K."/>
            <person name="Dorje P."/>
            <person name="Dorjee K."/>
            <person name="Dorris L."/>
            <person name="Duffey N."/>
            <person name="Dupes A."/>
            <person name="Elkins T."/>
            <person name="Engels R."/>
            <person name="Erickson J."/>
            <person name="Farina A."/>
            <person name="Faro S."/>
            <person name="Ferreira P."/>
            <person name="Fischer H."/>
            <person name="Fitzgerald M."/>
            <person name="Foley K."/>
            <person name="Gage D."/>
            <person name="Galagan J."/>
            <person name="Gearin G."/>
            <person name="Gnerre S."/>
            <person name="Gnirke A."/>
            <person name="Goyette A."/>
            <person name="Graham J."/>
            <person name="Grandbois E."/>
            <person name="Gyaltsen K."/>
            <person name="Hafez N."/>
            <person name="Hagopian D."/>
            <person name="Hagos B."/>
            <person name="Hall J."/>
            <person name="Hatcher B."/>
            <person name="Heller A."/>
            <person name="Higgins H."/>
            <person name="Honan T."/>
            <person name="Horn A."/>
            <person name="Houde N."/>
            <person name="Hughes L."/>
            <person name="Hulme W."/>
            <person name="Husby E."/>
            <person name="Iliev I."/>
            <person name="Jaffe D."/>
            <person name="Jones C."/>
            <person name="Kamal M."/>
            <person name="Kamat A."/>
            <person name="Kamvysselis M."/>
            <person name="Karlsson E."/>
            <person name="Kells C."/>
            <person name="Kieu A."/>
            <person name="Kisner P."/>
            <person name="Kodira C."/>
            <person name="Kulbokas E."/>
            <person name="Labutti K."/>
            <person name="Lama D."/>
            <person name="Landers T."/>
            <person name="Leger J."/>
            <person name="Levine S."/>
            <person name="Lewis D."/>
            <person name="Lewis T."/>
            <person name="Lindblad-toh K."/>
            <person name="Liu X."/>
            <person name="Lokyitsang T."/>
            <person name="Lokyitsang Y."/>
            <person name="Lucien O."/>
            <person name="Lui A."/>
            <person name="Ma L.J."/>
            <person name="Mabbitt R."/>
            <person name="Macdonald J."/>
            <person name="Maclean C."/>
            <person name="Major J."/>
            <person name="Manning J."/>
            <person name="Marabella R."/>
            <person name="Maru K."/>
            <person name="Matthews C."/>
            <person name="Mauceli E."/>
            <person name="Mccarthy M."/>
            <person name="Mcdonough S."/>
            <person name="Mcghee T."/>
            <person name="Meldrim J."/>
            <person name="Meneus L."/>
            <person name="Mesirov J."/>
            <person name="Mihalev A."/>
            <person name="Mihova T."/>
            <person name="Mikkelsen T."/>
            <person name="Mlenga V."/>
            <person name="Moru K."/>
            <person name="Mozes J."/>
            <person name="Mulrain L."/>
            <person name="Munson G."/>
            <person name="Naylor J."/>
            <person name="Newes C."/>
            <person name="Nguyen C."/>
            <person name="Nguyen N."/>
            <person name="Nguyen T."/>
            <person name="Nicol R."/>
            <person name="Nielsen C."/>
            <person name="Nizzari M."/>
            <person name="Norbu C."/>
            <person name="Norbu N."/>
            <person name="O'donnell P."/>
            <person name="Okoawo O."/>
            <person name="O'leary S."/>
            <person name="Omotosho B."/>
            <person name="O'neill K."/>
            <person name="Osman S."/>
            <person name="Parker S."/>
            <person name="Perrin D."/>
            <person name="Phunkhang P."/>
            <person name="Piqani B."/>
            <person name="Purcell S."/>
            <person name="Rachupka T."/>
            <person name="Ramasamy U."/>
            <person name="Rameau R."/>
            <person name="Ray V."/>
            <person name="Raymond C."/>
            <person name="Retta R."/>
            <person name="Richardson S."/>
            <person name="Rise C."/>
            <person name="Rodriguez J."/>
            <person name="Rogers J."/>
            <person name="Rogov P."/>
            <person name="Rutman M."/>
            <person name="Schupbach R."/>
            <person name="Seaman C."/>
            <person name="Settipalli S."/>
            <person name="Sharpe T."/>
            <person name="Sheridan J."/>
            <person name="Sherpa N."/>
            <person name="Shi J."/>
            <person name="Smirnov S."/>
            <person name="Smith C."/>
            <person name="Sougnez C."/>
            <person name="Spencer B."/>
            <person name="Stalker J."/>
            <person name="Stange-thomann N."/>
            <person name="Stavropoulos S."/>
            <person name="Stetson K."/>
            <person name="Stone C."/>
            <person name="Stone S."/>
            <person name="Stubbs M."/>
            <person name="Talamas J."/>
            <person name="Tchuinga P."/>
            <person name="Tenzing P."/>
            <person name="Tesfaye S."/>
            <person name="Theodore J."/>
            <person name="Thoulutsang Y."/>
            <person name="Topham K."/>
            <person name="Towey S."/>
            <person name="Tsamla T."/>
            <person name="Tsomo N."/>
            <person name="Vallee D."/>
            <person name="Vassiliev H."/>
            <person name="Venkataraman V."/>
            <person name="Vinson J."/>
            <person name="Vo A."/>
            <person name="Wade C."/>
            <person name="Wang S."/>
            <person name="Wangchuk T."/>
            <person name="Wangdi T."/>
            <person name="Whittaker C."/>
            <person name="Wilkinson J."/>
            <person name="Wu Y."/>
            <person name="Wyman D."/>
            <person name="Yadav S."/>
            <person name="Yang S."/>
            <person name="Yang X."/>
            <person name="Yeager S."/>
            <person name="Yee E."/>
            <person name="Young G."/>
            <person name="Zainoun J."/>
            <person name="Zembeck L."/>
            <person name="Zimmer A."/>
            <person name="Zody M."/>
            <person name="Lander E."/>
        </authorList>
    </citation>
    <scope>NUCLEOTIDE SEQUENCE [LARGE SCALE GENOMIC DNA]</scope>
</reference>
<evidence type="ECO:0000256" key="5">
    <source>
        <dbReference type="ARBA" id="ARBA00023136"/>
    </source>
</evidence>
<keyword evidence="3 6" id="KW-1003">Cell membrane</keyword>
<dbReference type="GO" id="GO:0070836">
    <property type="term" value="P:caveola assembly"/>
    <property type="evidence" value="ECO:0007669"/>
    <property type="project" value="InterPro"/>
</dbReference>
<dbReference type="InParanoid" id="H2YT80"/>
<dbReference type="Proteomes" id="UP000007875">
    <property type="component" value="Unassembled WGS sequence"/>
</dbReference>
<dbReference type="eggNOG" id="ENOG502QUK5">
    <property type="taxonomic scope" value="Eukaryota"/>
</dbReference>
<feature type="transmembrane region" description="Helical" evidence="8">
    <location>
        <begin position="169"/>
        <end position="191"/>
    </location>
</feature>
<feature type="region of interest" description="Disordered" evidence="7">
    <location>
        <begin position="1"/>
        <end position="112"/>
    </location>
</feature>
<accession>H2YT80</accession>
<keyword evidence="8" id="KW-0812">Transmembrane</keyword>
<evidence type="ECO:0000256" key="8">
    <source>
        <dbReference type="SAM" id="Phobius"/>
    </source>
</evidence>
<dbReference type="Ensembl" id="ENSCSAVT00000008650.1">
    <property type="protein sequence ID" value="ENSCSAVP00000008540.1"/>
    <property type="gene ID" value="ENSCSAVG00000005074.1"/>
</dbReference>
<dbReference type="HOGENOM" id="CLU_102582_0_0_1"/>
<dbReference type="GO" id="GO:0005901">
    <property type="term" value="C:caveola"/>
    <property type="evidence" value="ECO:0007669"/>
    <property type="project" value="UniProtKB-SubCell"/>
</dbReference>
<feature type="compositionally biased region" description="Basic and acidic residues" evidence="7">
    <location>
        <begin position="1"/>
        <end position="23"/>
    </location>
</feature>
<feature type="compositionally biased region" description="Basic and acidic residues" evidence="7">
    <location>
        <begin position="80"/>
        <end position="91"/>
    </location>
</feature>
<feature type="compositionally biased region" description="Basic and acidic residues" evidence="7">
    <location>
        <begin position="42"/>
        <end position="69"/>
    </location>
</feature>
<comment type="subcellular location">
    <subcellularLocation>
        <location evidence="1 6">Cell membrane</location>
        <topology evidence="1 6">Peripheral membrane protein</topology>
    </subcellularLocation>
    <subcellularLocation>
        <location evidence="6">Golgi apparatus membrane</location>
        <topology evidence="6">Peripheral membrane protein</topology>
    </subcellularLocation>
    <subcellularLocation>
        <location evidence="6">Membrane</location>
        <location evidence="6">Caveola</location>
        <topology evidence="6">Peripheral membrane protein</topology>
    </subcellularLocation>
</comment>
<evidence type="ECO:0000256" key="6">
    <source>
        <dbReference type="RuleBase" id="RU000680"/>
    </source>
</evidence>
<evidence type="ECO:0000256" key="2">
    <source>
        <dbReference type="ARBA" id="ARBA00010988"/>
    </source>
</evidence>
<dbReference type="PANTHER" id="PTHR10844">
    <property type="entry name" value="CAVEOLIN"/>
    <property type="match status" value="1"/>
</dbReference>
<keyword evidence="10" id="KW-1185">Reference proteome</keyword>
<evidence type="ECO:0000313" key="9">
    <source>
        <dbReference type="Ensembl" id="ENSCSAVP00000008540.1"/>
    </source>
</evidence>
<reference evidence="9" key="3">
    <citation type="submission" date="2025-09" db="UniProtKB">
        <authorList>
            <consortium name="Ensembl"/>
        </authorList>
    </citation>
    <scope>IDENTIFICATION</scope>
</reference>